<evidence type="ECO:0008006" key="3">
    <source>
        <dbReference type="Google" id="ProtNLM"/>
    </source>
</evidence>
<dbReference type="HOGENOM" id="CLU_3272256_0_0_0"/>
<evidence type="ECO:0000313" key="1">
    <source>
        <dbReference type="EMBL" id="ERK47838.1"/>
    </source>
</evidence>
<protein>
    <recommendedName>
        <fullName evidence="3">Tetratricopeptide repeat protein</fullName>
    </recommendedName>
</protein>
<comment type="caution">
    <text evidence="1">The sequence shown here is derived from an EMBL/GenBank/DDBJ whole genome shotgun (WGS) entry which is preliminary data.</text>
</comment>
<name>U2R2H4_LEPWF</name>
<evidence type="ECO:0000313" key="2">
    <source>
        <dbReference type="Proteomes" id="UP000016626"/>
    </source>
</evidence>
<reference evidence="1 2" key="1">
    <citation type="submission" date="2013-06" db="EMBL/GenBank/DDBJ databases">
        <authorList>
            <person name="Weinstock G."/>
            <person name="Sodergren E."/>
            <person name="Lobos E.A."/>
            <person name="Fulton L."/>
            <person name="Fulton R."/>
            <person name="Courtney L."/>
            <person name="Fronick C."/>
            <person name="O'Laughlin M."/>
            <person name="Godfrey J."/>
            <person name="Wilson R.M."/>
            <person name="Miner T."/>
            <person name="Farmer C."/>
            <person name="Delehaunty K."/>
            <person name="Cordes M."/>
            <person name="Minx P."/>
            <person name="Tomlinson C."/>
            <person name="Chen J."/>
            <person name="Wollam A."/>
            <person name="Pepin K.H."/>
            <person name="Bhonagiri V."/>
            <person name="Zhang X."/>
            <person name="Warren W."/>
            <person name="Mitreva M."/>
            <person name="Mardis E.R."/>
            <person name="Wilson R.K."/>
        </authorList>
    </citation>
    <scope>NUCLEOTIDE SEQUENCE [LARGE SCALE GENOMIC DNA]</scope>
    <source>
        <strain evidence="1 2">F0279</strain>
    </source>
</reference>
<dbReference type="EMBL" id="AWVM01000112">
    <property type="protein sequence ID" value="ERK47838.1"/>
    <property type="molecule type" value="Genomic_DNA"/>
</dbReference>
<dbReference type="AlphaFoldDB" id="U2R2H4"/>
<accession>U2R2H4</accession>
<gene>
    <name evidence="1" type="ORF">HMPREF9015_02271</name>
</gene>
<dbReference type="PATRIC" id="fig|888055.3.peg.2178"/>
<sequence length="41" mass="4836">MLDENSKLIRKAALLNKIERKEEARKLYEEVVENGNKLHIV</sequence>
<dbReference type="Proteomes" id="UP000016626">
    <property type="component" value="Unassembled WGS sequence"/>
</dbReference>
<dbReference type="RefSeq" id="WP_021747183.1">
    <property type="nucleotide sequence ID" value="NZ_KI271424.1"/>
</dbReference>
<proteinExistence type="predicted"/>
<organism evidence="1 2">
    <name type="scientific">Leptotrichia wadei (strain F0279)</name>
    <dbReference type="NCBI Taxonomy" id="888055"/>
    <lineage>
        <taxon>Bacteria</taxon>
        <taxon>Fusobacteriati</taxon>
        <taxon>Fusobacteriota</taxon>
        <taxon>Fusobacteriia</taxon>
        <taxon>Fusobacteriales</taxon>
        <taxon>Leptotrichiaceae</taxon>
        <taxon>Leptotrichia</taxon>
    </lineage>
</organism>